<organism evidence="8 9">
    <name type="scientific">Simiaoa sunii</name>
    <dbReference type="NCBI Taxonomy" id="2763672"/>
    <lineage>
        <taxon>Bacteria</taxon>
        <taxon>Bacillati</taxon>
        <taxon>Bacillota</taxon>
        <taxon>Clostridia</taxon>
        <taxon>Lachnospirales</taxon>
        <taxon>Lachnospiraceae</taxon>
        <taxon>Simiaoa</taxon>
    </lineage>
</organism>
<keyword evidence="5" id="KW-0804">Transcription</keyword>
<dbReference type="InterPro" id="IPR039425">
    <property type="entry name" value="RNA_pol_sigma-70-like"/>
</dbReference>
<keyword evidence="4" id="KW-0238">DNA-binding</keyword>
<reference evidence="8 9" key="1">
    <citation type="submission" date="2020-08" db="EMBL/GenBank/DDBJ databases">
        <authorList>
            <person name="Liu C."/>
            <person name="Sun Q."/>
        </authorList>
    </citation>
    <scope>NUCLEOTIDE SEQUENCE [LARGE SCALE GENOMIC DNA]</scope>
    <source>
        <strain evidence="8 9">NSJ-8</strain>
    </source>
</reference>
<dbReference type="InterPro" id="IPR014284">
    <property type="entry name" value="RNA_pol_sigma-70_dom"/>
</dbReference>
<comment type="similarity">
    <text evidence="1">Belongs to the sigma-70 factor family. ECF subfamily.</text>
</comment>
<dbReference type="NCBIfam" id="TIGR02937">
    <property type="entry name" value="sigma70-ECF"/>
    <property type="match status" value="1"/>
</dbReference>
<dbReference type="RefSeq" id="WP_176933501.1">
    <property type="nucleotide sequence ID" value="NZ_CP060633.1"/>
</dbReference>
<dbReference type="SUPFAM" id="SSF88659">
    <property type="entry name" value="Sigma3 and sigma4 domains of RNA polymerase sigma factors"/>
    <property type="match status" value="1"/>
</dbReference>
<dbReference type="AlphaFoldDB" id="A0A7G9FVB0"/>
<dbReference type="Proteomes" id="UP000515981">
    <property type="component" value="Chromosome"/>
</dbReference>
<accession>A0A7G9FVB0</accession>
<evidence type="ECO:0000256" key="3">
    <source>
        <dbReference type="ARBA" id="ARBA00023082"/>
    </source>
</evidence>
<dbReference type="SUPFAM" id="SSF88946">
    <property type="entry name" value="Sigma2 domain of RNA polymerase sigma factors"/>
    <property type="match status" value="1"/>
</dbReference>
<dbReference type="EMBL" id="CP060633">
    <property type="protein sequence ID" value="QNM02492.1"/>
    <property type="molecule type" value="Genomic_DNA"/>
</dbReference>
<dbReference type="Gene3D" id="1.10.10.10">
    <property type="entry name" value="Winged helix-like DNA-binding domain superfamily/Winged helix DNA-binding domain"/>
    <property type="match status" value="1"/>
</dbReference>
<evidence type="ECO:0000256" key="2">
    <source>
        <dbReference type="ARBA" id="ARBA00023015"/>
    </source>
</evidence>
<evidence type="ECO:0000313" key="8">
    <source>
        <dbReference type="EMBL" id="QNM02492.1"/>
    </source>
</evidence>
<keyword evidence="9" id="KW-1185">Reference proteome</keyword>
<evidence type="ECO:0000256" key="4">
    <source>
        <dbReference type="ARBA" id="ARBA00023125"/>
    </source>
</evidence>
<dbReference type="Pfam" id="PF04542">
    <property type="entry name" value="Sigma70_r2"/>
    <property type="match status" value="1"/>
</dbReference>
<evidence type="ECO:0000256" key="1">
    <source>
        <dbReference type="ARBA" id="ARBA00010641"/>
    </source>
</evidence>
<name>A0A7G9FVB0_9FIRM</name>
<keyword evidence="3" id="KW-0731">Sigma factor</keyword>
<protein>
    <submittedName>
        <fullName evidence="8">Sigma-70 family RNA polymerase sigma factor</fullName>
    </submittedName>
</protein>
<dbReference type="Gene3D" id="1.10.1740.10">
    <property type="match status" value="1"/>
</dbReference>
<dbReference type="GO" id="GO:0003677">
    <property type="term" value="F:DNA binding"/>
    <property type="evidence" value="ECO:0007669"/>
    <property type="project" value="UniProtKB-KW"/>
</dbReference>
<dbReference type="PANTHER" id="PTHR43133">
    <property type="entry name" value="RNA POLYMERASE ECF-TYPE SIGMA FACTO"/>
    <property type="match status" value="1"/>
</dbReference>
<gene>
    <name evidence="8" type="ORF">H9Q77_15875</name>
</gene>
<evidence type="ECO:0000259" key="6">
    <source>
        <dbReference type="Pfam" id="PF04542"/>
    </source>
</evidence>
<dbReference type="InterPro" id="IPR013325">
    <property type="entry name" value="RNA_pol_sigma_r2"/>
</dbReference>
<evidence type="ECO:0000256" key="5">
    <source>
        <dbReference type="ARBA" id="ARBA00023163"/>
    </source>
</evidence>
<dbReference type="GO" id="GO:0006352">
    <property type="term" value="P:DNA-templated transcription initiation"/>
    <property type="evidence" value="ECO:0007669"/>
    <property type="project" value="InterPro"/>
</dbReference>
<dbReference type="InterPro" id="IPR007627">
    <property type="entry name" value="RNA_pol_sigma70_r2"/>
</dbReference>
<evidence type="ECO:0000259" key="7">
    <source>
        <dbReference type="Pfam" id="PF08281"/>
    </source>
</evidence>
<feature type="domain" description="RNA polymerase sigma factor 70 region 4 type 2" evidence="7">
    <location>
        <begin position="127"/>
        <end position="175"/>
    </location>
</feature>
<dbReference type="GO" id="GO:0016987">
    <property type="term" value="F:sigma factor activity"/>
    <property type="evidence" value="ECO:0007669"/>
    <property type="project" value="UniProtKB-KW"/>
</dbReference>
<dbReference type="InterPro" id="IPR013324">
    <property type="entry name" value="RNA_pol_sigma_r3/r4-like"/>
</dbReference>
<proteinExistence type="inferred from homology"/>
<feature type="domain" description="RNA polymerase sigma-70 region 2" evidence="6">
    <location>
        <begin position="26"/>
        <end position="85"/>
    </location>
</feature>
<dbReference type="PANTHER" id="PTHR43133:SF8">
    <property type="entry name" value="RNA POLYMERASE SIGMA FACTOR HI_1459-RELATED"/>
    <property type="match status" value="1"/>
</dbReference>
<dbReference type="Pfam" id="PF08281">
    <property type="entry name" value="Sigma70_r4_2"/>
    <property type="match status" value="1"/>
</dbReference>
<dbReference type="KEGG" id="ssun:H9Q77_15875"/>
<sequence>MTDEKIIQLYFNRDEKAIEETSIKYGSYCYKIANNILRNRQDSEECLNDTWMQTWDSIPPTHPVHFNLFLAKIVRNLSFNKYRNKYTQKRGRGEIALVLEELEECLAGHSDVEALYIVEELQETINTFVRALPEREGNVFIRRYFYSDSIKDISVRYRMSENNIRVMLNRTRNKLRDRLEKEGYLS</sequence>
<dbReference type="InterPro" id="IPR013249">
    <property type="entry name" value="RNA_pol_sigma70_r4_t2"/>
</dbReference>
<evidence type="ECO:0000313" key="9">
    <source>
        <dbReference type="Proteomes" id="UP000515981"/>
    </source>
</evidence>
<dbReference type="InterPro" id="IPR036388">
    <property type="entry name" value="WH-like_DNA-bd_sf"/>
</dbReference>
<keyword evidence="2" id="KW-0805">Transcription regulation</keyword>